<proteinExistence type="predicted"/>
<gene>
    <name evidence="1" type="ORF">Ark11_1101</name>
</gene>
<dbReference type="PANTHER" id="PTHR37466:SF1">
    <property type="entry name" value="SLR1628 PROTEIN"/>
    <property type="match status" value="1"/>
</dbReference>
<dbReference type="PANTHER" id="PTHR37466">
    <property type="entry name" value="SLR1628 PROTEIN"/>
    <property type="match status" value="1"/>
</dbReference>
<accession>A0A0S4M5B9</accession>
<keyword evidence="2" id="KW-1185">Reference proteome</keyword>
<dbReference type="Gene3D" id="3.30.56.110">
    <property type="entry name" value="Protein of unknown function DUF2237"/>
    <property type="match status" value="1"/>
</dbReference>
<dbReference type="InterPro" id="IPR018714">
    <property type="entry name" value="DUF2237"/>
</dbReference>
<evidence type="ECO:0000313" key="2">
    <source>
        <dbReference type="Proteomes" id="UP000198651"/>
    </source>
</evidence>
<protein>
    <submittedName>
        <fullName evidence="1">Uncharacterized protein</fullName>
    </submittedName>
</protein>
<reference evidence="2" key="1">
    <citation type="submission" date="2015-11" db="EMBL/GenBank/DDBJ databases">
        <authorList>
            <person name="Seth-Smith H.M.B."/>
        </authorList>
    </citation>
    <scope>NUCLEOTIDE SEQUENCE [LARGE SCALE GENOMIC DNA]</scope>
    <source>
        <strain evidence="2">2013Ark11</strain>
    </source>
</reference>
<dbReference type="Proteomes" id="UP000198651">
    <property type="component" value="Chromosome I"/>
</dbReference>
<evidence type="ECO:0000313" key="1">
    <source>
        <dbReference type="EMBL" id="CUT17914.1"/>
    </source>
</evidence>
<dbReference type="Pfam" id="PF09996">
    <property type="entry name" value="DUF2237"/>
    <property type="match status" value="1"/>
</dbReference>
<organism evidence="1 2">
    <name type="scientific">Candidatus Ichthyocystis hellenicum</name>
    <dbReference type="NCBI Taxonomy" id="1561003"/>
    <lineage>
        <taxon>Bacteria</taxon>
        <taxon>Pseudomonadati</taxon>
        <taxon>Pseudomonadota</taxon>
        <taxon>Betaproteobacteria</taxon>
        <taxon>Burkholderiales</taxon>
        <taxon>Candidatus Ichthyocystis</taxon>
    </lineage>
</organism>
<dbReference type="RefSeq" id="WP_092343844.1">
    <property type="nucleotide sequence ID" value="NZ_LN906597.1"/>
</dbReference>
<dbReference type="OrthoDB" id="9792525at2"/>
<sequence length="144" mass="15985">MVRERNVLGGPLESCCFCPVDGCHKNCFCRSYDRLSGDLSFVCAMISDDFLSFASSLEKDLFVPDFEGLNIGDWCCIPASLWKRAFDAEVAPLVNLGATSERVLQSLSFSELSSKRYAIWNDKFADKNNKPKDESVAESSTKSS</sequence>
<dbReference type="EMBL" id="LN906597">
    <property type="protein sequence ID" value="CUT17914.1"/>
    <property type="molecule type" value="Genomic_DNA"/>
</dbReference>
<dbReference type="AlphaFoldDB" id="A0A0S4M5B9"/>
<name>A0A0S4M5B9_9BURK</name>